<feature type="signal peptide" evidence="1">
    <location>
        <begin position="1"/>
        <end position="20"/>
    </location>
</feature>
<dbReference type="AlphaFoldDB" id="A0A9P6MUN2"/>
<proteinExistence type="predicted"/>
<comment type="caution">
    <text evidence="2">The sequence shown here is derived from an EMBL/GenBank/DDBJ whole genome shotgun (WGS) entry which is preliminary data.</text>
</comment>
<dbReference type="Proteomes" id="UP000703661">
    <property type="component" value="Unassembled WGS sequence"/>
</dbReference>
<sequence>MKFIVITTAVIAVTLGAVQTTPIAGNPVDTVVKDNKVNLENIDTLHRRDVVKADVKDNKVNLKNIHVLHSRDVVNVDVEKDNVDVTGVDVLSP</sequence>
<keyword evidence="3" id="KW-1185">Reference proteome</keyword>
<accession>A0A9P6MUN2</accession>
<evidence type="ECO:0000313" key="3">
    <source>
        <dbReference type="Proteomes" id="UP000703661"/>
    </source>
</evidence>
<evidence type="ECO:0000256" key="1">
    <source>
        <dbReference type="SAM" id="SignalP"/>
    </source>
</evidence>
<gene>
    <name evidence="2" type="ORF">BGZ80_011071</name>
</gene>
<feature type="chain" id="PRO_5040310502" evidence="1">
    <location>
        <begin position="21"/>
        <end position="93"/>
    </location>
</feature>
<protein>
    <submittedName>
        <fullName evidence="2">Uncharacterized protein</fullName>
    </submittedName>
</protein>
<name>A0A9P6MUN2_9FUNG</name>
<reference evidence="2" key="1">
    <citation type="journal article" date="2020" name="Fungal Divers.">
        <title>Resolving the Mortierellaceae phylogeny through synthesis of multi-gene phylogenetics and phylogenomics.</title>
        <authorList>
            <person name="Vandepol N."/>
            <person name="Liber J."/>
            <person name="Desiro A."/>
            <person name="Na H."/>
            <person name="Kennedy M."/>
            <person name="Barry K."/>
            <person name="Grigoriev I.V."/>
            <person name="Miller A.N."/>
            <person name="O'Donnell K."/>
            <person name="Stajich J.E."/>
            <person name="Bonito G."/>
        </authorList>
    </citation>
    <scope>NUCLEOTIDE SEQUENCE</scope>
    <source>
        <strain evidence="2">NRRL 2769</strain>
    </source>
</reference>
<organism evidence="2 3">
    <name type="scientific">Entomortierella chlamydospora</name>
    <dbReference type="NCBI Taxonomy" id="101097"/>
    <lineage>
        <taxon>Eukaryota</taxon>
        <taxon>Fungi</taxon>
        <taxon>Fungi incertae sedis</taxon>
        <taxon>Mucoromycota</taxon>
        <taxon>Mortierellomycotina</taxon>
        <taxon>Mortierellomycetes</taxon>
        <taxon>Mortierellales</taxon>
        <taxon>Mortierellaceae</taxon>
        <taxon>Entomortierella</taxon>
    </lineage>
</organism>
<keyword evidence="1" id="KW-0732">Signal</keyword>
<evidence type="ECO:0000313" key="2">
    <source>
        <dbReference type="EMBL" id="KAG0013445.1"/>
    </source>
</evidence>
<dbReference type="EMBL" id="JAAAID010000845">
    <property type="protein sequence ID" value="KAG0013445.1"/>
    <property type="molecule type" value="Genomic_DNA"/>
</dbReference>